<proteinExistence type="predicted"/>
<dbReference type="GO" id="GO:0016740">
    <property type="term" value="F:transferase activity"/>
    <property type="evidence" value="ECO:0007669"/>
    <property type="project" value="UniProtKB-KW"/>
</dbReference>
<name>A0A6B8RT55_9BACL</name>
<dbReference type="EMBL" id="CP034235">
    <property type="protein sequence ID" value="QGQ99650.1"/>
    <property type="molecule type" value="Genomic_DNA"/>
</dbReference>
<reference evidence="2" key="1">
    <citation type="submission" date="2018-11" db="EMBL/GenBank/DDBJ databases">
        <title>Complete genome sequence of Paenibacillus sp. ML311-T8.</title>
        <authorList>
            <person name="Nam Y.-D."/>
            <person name="Kang J."/>
            <person name="Chung W.-H."/>
            <person name="Park Y.S."/>
        </authorList>
    </citation>
    <scope>NUCLEOTIDE SEQUENCE [LARGE SCALE GENOMIC DNA]</scope>
    <source>
        <strain evidence="2">ML311-T8</strain>
    </source>
</reference>
<dbReference type="OrthoDB" id="9809725at2"/>
<dbReference type="Proteomes" id="UP000426246">
    <property type="component" value="Chromosome"/>
</dbReference>
<dbReference type="InterPro" id="IPR016181">
    <property type="entry name" value="Acyl_CoA_acyltransferase"/>
</dbReference>
<dbReference type="RefSeq" id="WP_155704815.1">
    <property type="nucleotide sequence ID" value="NZ_CP034235.1"/>
</dbReference>
<keyword evidence="1" id="KW-0808">Transferase</keyword>
<keyword evidence="2" id="KW-1185">Reference proteome</keyword>
<evidence type="ECO:0000313" key="1">
    <source>
        <dbReference type="EMBL" id="QGQ99650.1"/>
    </source>
</evidence>
<gene>
    <name evidence="1" type="ORF">EHS13_34695</name>
</gene>
<dbReference type="SUPFAM" id="SSF55729">
    <property type="entry name" value="Acyl-CoA N-acyltransferases (Nat)"/>
    <property type="match status" value="1"/>
</dbReference>
<organism evidence="1 2">
    <name type="scientific">Paenibacillus psychroresistens</name>
    <dbReference type="NCBI Taxonomy" id="1778678"/>
    <lineage>
        <taxon>Bacteria</taxon>
        <taxon>Bacillati</taxon>
        <taxon>Bacillota</taxon>
        <taxon>Bacilli</taxon>
        <taxon>Bacillales</taxon>
        <taxon>Paenibacillaceae</taxon>
        <taxon>Paenibacillus</taxon>
    </lineage>
</organism>
<dbReference type="KEGG" id="ppsc:EHS13_34695"/>
<protein>
    <submittedName>
        <fullName evidence="1">GNAT family N-acetyltransferase</fullName>
    </submittedName>
</protein>
<dbReference type="AlphaFoldDB" id="A0A6B8RT55"/>
<sequence>MSSLITLYDKGNIAELVWPDTEDGQYARRYLMPLVQHSVSDYFQNVQTKLMILALDHLIIPITINDKEYTNSYVCSPFTHYVSYAKEELYLVQNRLAKLMLPIVLDGLGLLLKLSRINRVVHVNNWLVSTNLYPNLTADQINRIIDFIKLRFPQHAIVFRSLNQTLNSTILAACNKLGSKKVPSRKIYFLSPSDATYANAKSRWLVKRDYALLAKKGYQVIPAHELKESDIPRILQLYNALYLDKYSYHNPQFTEAFMQLALQEKILQLYVLRKHNQIDAVLGFFIRNGAMTTPLFGYDTSLPQELGLYRMLSAVLLSIAEQKQILLHESSGAAQFKRNRGARGDIEYSIVFDSHLPLHRRWSWSFLEKLLTKFGIPLLEKYKL</sequence>
<evidence type="ECO:0000313" key="2">
    <source>
        <dbReference type="Proteomes" id="UP000426246"/>
    </source>
</evidence>
<accession>A0A6B8RT55</accession>